<dbReference type="RefSeq" id="WP_239673986.1">
    <property type="nucleotide sequence ID" value="NZ_CP049742.1"/>
</dbReference>
<sequence>MKRIRKRSFADLVKENRQALLRDAQAMERLEDRIDSRHQAKI</sequence>
<evidence type="ECO:0000313" key="1">
    <source>
        <dbReference type="EMBL" id="QPC46464.1"/>
    </source>
</evidence>
<protein>
    <submittedName>
        <fullName evidence="1">FbpB family small basic protein</fullName>
    </submittedName>
</protein>
<dbReference type="Pfam" id="PF13040">
    <property type="entry name" value="Fur_reg_FbpB"/>
    <property type="match status" value="1"/>
</dbReference>
<dbReference type="InterPro" id="IPR025004">
    <property type="entry name" value="SenN/SenS"/>
</dbReference>
<gene>
    <name evidence="1" type="ORF">G8O30_05540</name>
</gene>
<dbReference type="AlphaFoldDB" id="A0A7S8CAL8"/>
<organism evidence="1 2">
    <name type="scientific">Mangrovibacillus cuniculi</name>
    <dbReference type="NCBI Taxonomy" id="2593652"/>
    <lineage>
        <taxon>Bacteria</taxon>
        <taxon>Bacillati</taxon>
        <taxon>Bacillota</taxon>
        <taxon>Bacilli</taxon>
        <taxon>Bacillales</taxon>
        <taxon>Bacillaceae</taxon>
        <taxon>Mangrovibacillus</taxon>
    </lineage>
</organism>
<name>A0A7S8CAL8_9BACI</name>
<accession>A0A7S8CAL8</accession>
<dbReference type="KEGG" id="mcui:G8O30_05540"/>
<reference evidence="1 2" key="1">
    <citation type="submission" date="2019-07" db="EMBL/GenBank/DDBJ databases">
        <title>Genome sequence of 2 isolates from Red Sea Mangroves.</title>
        <authorList>
            <person name="Sefrji F."/>
            <person name="Michoud G."/>
            <person name="Merlino G."/>
            <person name="Daffonchio D."/>
        </authorList>
    </citation>
    <scope>NUCLEOTIDE SEQUENCE [LARGE SCALE GENOMIC DNA]</scope>
    <source>
        <strain evidence="1 2">R1DC41</strain>
    </source>
</reference>
<proteinExistence type="predicted"/>
<dbReference type="Proteomes" id="UP000593626">
    <property type="component" value="Chromosome"/>
</dbReference>
<keyword evidence="2" id="KW-1185">Reference proteome</keyword>
<evidence type="ECO:0000313" key="2">
    <source>
        <dbReference type="Proteomes" id="UP000593626"/>
    </source>
</evidence>
<dbReference type="EMBL" id="CP049742">
    <property type="protein sequence ID" value="QPC46464.1"/>
    <property type="molecule type" value="Genomic_DNA"/>
</dbReference>